<evidence type="ECO:0000313" key="3">
    <source>
        <dbReference type="EMBL" id="OUP51131.1"/>
    </source>
</evidence>
<evidence type="ECO:0000259" key="2">
    <source>
        <dbReference type="Pfam" id="PF20155"/>
    </source>
</evidence>
<dbReference type="InterPro" id="IPR013491">
    <property type="entry name" value="Tape_meas_N"/>
</dbReference>
<evidence type="ECO:0000256" key="1">
    <source>
        <dbReference type="SAM" id="Phobius"/>
    </source>
</evidence>
<feature type="transmembrane region" description="Helical" evidence="1">
    <location>
        <begin position="375"/>
        <end position="399"/>
    </location>
</feature>
<keyword evidence="1" id="KW-0812">Transmembrane</keyword>
<feature type="domain" description="Tape measure protein N-terminal" evidence="2">
    <location>
        <begin position="97"/>
        <end position="281"/>
    </location>
</feature>
<dbReference type="AlphaFoldDB" id="A0A1Y4L8L4"/>
<feature type="transmembrane region" description="Helical" evidence="1">
    <location>
        <begin position="344"/>
        <end position="369"/>
    </location>
</feature>
<sequence>MPNIREELTLVDNFSSPFTRFIQLAEQSAASVMDLRGSLNNIETTTARAALATEQLAQQMSGAGRQADNAGNSIGGLMGKVKGLVASYVGLQTLTGLVNLSDTFTQTTARIDLMNDGLQTTQELTQMIYQSAQNSRGAFDTTAAMVSKLGTLAGNAFNSSQEIVAFAEQLNKQMAISGTSVQEGQAAMLQLTQAMASGVLRGEELNSLLEQTPMIAQTIAQYLGVSTGEMKNMASEGLVTAEIVKNAMFWAADETNRKFEQMPMTWAQVWQSFKNTATMALQPVLNGINWLANNIDIVAPLVLGLAGAFAVFLIAANWVNICTAATTLLANVQAMAAAVMATSWGLPLIIIVALIGVFFAAVAAVNHFAGTSVSAVGIIVGVFAALFAFVYNTVIVNLYNGFAMFANFIANVFTNPVAAVKVLFYDMAATVLGYISNIAHAIENLINAIPGVQVSITSGLDGLVNNLKSASASVKAESGYKEYFKPMEYKDLTGAFQSGYSAGSNFSFSGLFGGGGSGVSIPSVGSASDLLGDIGKNTGKTAGNTSALKDAVDMTNEDLKMLVDMAERQYVAQVNLTAQSPVINITGQNTGNTADDRAAMADAVKRVLLEQRASGTYRAYARV</sequence>
<protein>
    <recommendedName>
        <fullName evidence="2">Tape measure protein N-terminal domain-containing protein</fullName>
    </recommendedName>
</protein>
<feature type="transmembrane region" description="Helical" evidence="1">
    <location>
        <begin position="301"/>
        <end position="332"/>
    </location>
</feature>
<dbReference type="EMBL" id="NFKK01000024">
    <property type="protein sequence ID" value="OUP51131.1"/>
    <property type="molecule type" value="Genomic_DNA"/>
</dbReference>
<dbReference type="Proteomes" id="UP000195897">
    <property type="component" value="Unassembled WGS sequence"/>
</dbReference>
<dbReference type="NCBIfam" id="TIGR02675">
    <property type="entry name" value="tape_meas_nterm"/>
    <property type="match status" value="1"/>
</dbReference>
<keyword evidence="1" id="KW-1133">Transmembrane helix</keyword>
<keyword evidence="1" id="KW-0472">Membrane</keyword>
<gene>
    <name evidence="3" type="ORF">B5F17_13445</name>
</gene>
<organism evidence="3 4">
    <name type="scientific">Butyricicoccus pullicaecorum</name>
    <dbReference type="NCBI Taxonomy" id="501571"/>
    <lineage>
        <taxon>Bacteria</taxon>
        <taxon>Bacillati</taxon>
        <taxon>Bacillota</taxon>
        <taxon>Clostridia</taxon>
        <taxon>Eubacteriales</taxon>
        <taxon>Butyricicoccaceae</taxon>
        <taxon>Butyricicoccus</taxon>
    </lineage>
</organism>
<dbReference type="Gene3D" id="1.10.287.950">
    <property type="entry name" value="Methyl-accepting chemotaxis protein"/>
    <property type="match status" value="1"/>
</dbReference>
<accession>A0A1Y4L8L4</accession>
<comment type="caution">
    <text evidence="3">The sequence shown here is derived from an EMBL/GenBank/DDBJ whole genome shotgun (WGS) entry which is preliminary data.</text>
</comment>
<proteinExistence type="predicted"/>
<dbReference type="Pfam" id="PF20155">
    <property type="entry name" value="TMP_3"/>
    <property type="match status" value="1"/>
</dbReference>
<reference evidence="4" key="1">
    <citation type="submission" date="2017-04" db="EMBL/GenBank/DDBJ databases">
        <title>Function of individual gut microbiota members based on whole genome sequencing of pure cultures obtained from chicken caecum.</title>
        <authorList>
            <person name="Medvecky M."/>
            <person name="Cejkova D."/>
            <person name="Polansky O."/>
            <person name="Karasova D."/>
            <person name="Kubasova T."/>
            <person name="Cizek A."/>
            <person name="Rychlik I."/>
        </authorList>
    </citation>
    <scope>NUCLEOTIDE SEQUENCE [LARGE SCALE GENOMIC DNA]</scope>
    <source>
        <strain evidence="4">An180</strain>
    </source>
</reference>
<dbReference type="RefSeq" id="WP_087374632.1">
    <property type="nucleotide sequence ID" value="NZ_NFKK01000024.1"/>
</dbReference>
<evidence type="ECO:0000313" key="4">
    <source>
        <dbReference type="Proteomes" id="UP000195897"/>
    </source>
</evidence>
<name>A0A1Y4L8L4_9FIRM</name>